<evidence type="ECO:0000313" key="3">
    <source>
        <dbReference type="Proteomes" id="UP000306477"/>
    </source>
</evidence>
<proteinExistence type="predicted"/>
<name>A0A4S3PMJ5_9BACI</name>
<reference evidence="2 3" key="1">
    <citation type="journal article" date="2019" name="Indoor Air">
        <title>Impacts of indoor surface finishes on bacterial viability.</title>
        <authorList>
            <person name="Hu J."/>
            <person name="Maamar S.B."/>
            <person name="Glawe A.J."/>
            <person name="Gottel N."/>
            <person name="Gilbert J.A."/>
            <person name="Hartmann E.M."/>
        </authorList>
    </citation>
    <scope>NUCLEOTIDE SEQUENCE [LARGE SCALE GENOMIC DNA]</scope>
    <source>
        <strain evidence="2 3">AF060A6</strain>
    </source>
</reference>
<keyword evidence="1" id="KW-0472">Membrane</keyword>
<protein>
    <submittedName>
        <fullName evidence="2">Uncharacterized protein</fullName>
    </submittedName>
</protein>
<dbReference type="EMBL" id="SLUB01000040">
    <property type="protein sequence ID" value="THE10761.1"/>
    <property type="molecule type" value="Genomic_DNA"/>
</dbReference>
<dbReference type="RefSeq" id="WP_136380876.1">
    <property type="nucleotide sequence ID" value="NZ_SLUB01000040.1"/>
</dbReference>
<feature type="transmembrane region" description="Helical" evidence="1">
    <location>
        <begin position="47"/>
        <end position="64"/>
    </location>
</feature>
<sequence>MKVYWLTVIFFYCIWIVVSHLFPEPSWWSIFSSDRATHTPLLEQTSIIKVTFSILIFLGLAHLLQRKIQK</sequence>
<evidence type="ECO:0000313" key="2">
    <source>
        <dbReference type="EMBL" id="THE10761.1"/>
    </source>
</evidence>
<keyword evidence="1" id="KW-0812">Transmembrane</keyword>
<keyword evidence="3" id="KW-1185">Reference proteome</keyword>
<keyword evidence="1" id="KW-1133">Transmembrane helix</keyword>
<evidence type="ECO:0000256" key="1">
    <source>
        <dbReference type="SAM" id="Phobius"/>
    </source>
</evidence>
<comment type="caution">
    <text evidence="2">The sequence shown here is derived from an EMBL/GenBank/DDBJ whole genome shotgun (WGS) entry which is preliminary data.</text>
</comment>
<gene>
    <name evidence="2" type="ORF">E1I69_17605</name>
</gene>
<dbReference type="OrthoDB" id="2903722at2"/>
<dbReference type="AlphaFoldDB" id="A0A4S3PMJ5"/>
<dbReference type="Proteomes" id="UP000306477">
    <property type="component" value="Unassembled WGS sequence"/>
</dbReference>
<organism evidence="2 3">
    <name type="scientific">Bacillus timonensis</name>
    <dbReference type="NCBI Taxonomy" id="1033734"/>
    <lineage>
        <taxon>Bacteria</taxon>
        <taxon>Bacillati</taxon>
        <taxon>Bacillota</taxon>
        <taxon>Bacilli</taxon>
        <taxon>Bacillales</taxon>
        <taxon>Bacillaceae</taxon>
        <taxon>Bacillus</taxon>
    </lineage>
</organism>
<accession>A0A4S3PMJ5</accession>